<dbReference type="InterPro" id="IPR036865">
    <property type="entry name" value="CRAL-TRIO_dom_sf"/>
</dbReference>
<dbReference type="PANTHER" id="PTHR23324:SF83">
    <property type="entry name" value="SEC14-LIKE PROTEIN 2"/>
    <property type="match status" value="1"/>
</dbReference>
<comment type="caution">
    <text evidence="2">The sequence shown here is derived from an EMBL/GenBank/DDBJ whole genome shotgun (WGS) entry which is preliminary data.</text>
</comment>
<keyword evidence="3" id="KW-1185">Reference proteome</keyword>
<dbReference type="Pfam" id="PF00650">
    <property type="entry name" value="CRAL_TRIO"/>
    <property type="match status" value="1"/>
</dbReference>
<evidence type="ECO:0000313" key="2">
    <source>
        <dbReference type="EMBL" id="CAL8106757.1"/>
    </source>
</evidence>
<dbReference type="InterPro" id="IPR001251">
    <property type="entry name" value="CRAL-TRIO_dom"/>
</dbReference>
<dbReference type="CDD" id="cd00170">
    <property type="entry name" value="SEC14"/>
    <property type="match status" value="1"/>
</dbReference>
<dbReference type="SUPFAM" id="SSF52087">
    <property type="entry name" value="CRAL/TRIO domain"/>
    <property type="match status" value="1"/>
</dbReference>
<dbReference type="SMART" id="SM01100">
    <property type="entry name" value="CRAL_TRIO_N"/>
    <property type="match status" value="1"/>
</dbReference>
<dbReference type="InterPro" id="IPR051064">
    <property type="entry name" value="SEC14/CRAL-TRIO_domain"/>
</dbReference>
<dbReference type="PROSITE" id="PS50191">
    <property type="entry name" value="CRAL_TRIO"/>
    <property type="match status" value="1"/>
</dbReference>
<accession>A0ABP1QLL1</accession>
<gene>
    <name evidence="2" type="ORF">ODALV1_LOCUS12457</name>
</gene>
<organism evidence="2 3">
    <name type="scientific">Orchesella dallaii</name>
    <dbReference type="NCBI Taxonomy" id="48710"/>
    <lineage>
        <taxon>Eukaryota</taxon>
        <taxon>Metazoa</taxon>
        <taxon>Ecdysozoa</taxon>
        <taxon>Arthropoda</taxon>
        <taxon>Hexapoda</taxon>
        <taxon>Collembola</taxon>
        <taxon>Entomobryomorpha</taxon>
        <taxon>Entomobryoidea</taxon>
        <taxon>Orchesellidae</taxon>
        <taxon>Orchesellinae</taxon>
        <taxon>Orchesella</taxon>
    </lineage>
</organism>
<sequence>MSLRRVSSIGVLTFIFSIAVVVQTWPISLSGLTKSQRFTIEELREKVQEDLPEAYMKEDLYLLRWLSAKNFDVNQAAKLLRENLKWRRENRIDTIMQEDWSQMDGDFPYTLNNFDKQGRPILYFSYGDWDIRKLAIAGMLPKLGRYFSKMFEDADMKVRAMRAQGSNITQFNMIMNMDGYNLAQHACLPCLPFYTTLSQTLEARYPGTAERVVFVNAPTVFEVVLGLIRGVLSSQARETMKIYGTDRKLWESKLLEFIDRNQFPGDL</sequence>
<protein>
    <recommendedName>
        <fullName evidence="1">CRAL-TRIO domain-containing protein</fullName>
    </recommendedName>
</protein>
<dbReference type="EMBL" id="CAXLJM020000038">
    <property type="protein sequence ID" value="CAL8106757.1"/>
    <property type="molecule type" value="Genomic_DNA"/>
</dbReference>
<dbReference type="SMART" id="SM00516">
    <property type="entry name" value="SEC14"/>
    <property type="match status" value="1"/>
</dbReference>
<dbReference type="Gene3D" id="3.40.525.10">
    <property type="entry name" value="CRAL-TRIO lipid binding domain"/>
    <property type="match status" value="1"/>
</dbReference>
<evidence type="ECO:0000313" key="3">
    <source>
        <dbReference type="Proteomes" id="UP001642540"/>
    </source>
</evidence>
<evidence type="ECO:0000259" key="1">
    <source>
        <dbReference type="PROSITE" id="PS50191"/>
    </source>
</evidence>
<dbReference type="InterPro" id="IPR011074">
    <property type="entry name" value="CRAL/TRIO_N_dom"/>
</dbReference>
<dbReference type="PANTHER" id="PTHR23324">
    <property type="entry name" value="SEC14 RELATED PROTEIN"/>
    <property type="match status" value="1"/>
</dbReference>
<dbReference type="SUPFAM" id="SSF46938">
    <property type="entry name" value="CRAL/TRIO N-terminal domain"/>
    <property type="match status" value="1"/>
</dbReference>
<reference evidence="2 3" key="1">
    <citation type="submission" date="2024-08" db="EMBL/GenBank/DDBJ databases">
        <authorList>
            <person name="Cucini C."/>
            <person name="Frati F."/>
        </authorList>
    </citation>
    <scope>NUCLEOTIDE SEQUENCE [LARGE SCALE GENOMIC DNA]</scope>
</reference>
<name>A0ABP1QLL1_9HEXA</name>
<dbReference type="InterPro" id="IPR036273">
    <property type="entry name" value="CRAL/TRIO_N_dom_sf"/>
</dbReference>
<dbReference type="Proteomes" id="UP001642540">
    <property type="component" value="Unassembled WGS sequence"/>
</dbReference>
<feature type="domain" description="CRAL-TRIO" evidence="1">
    <location>
        <begin position="99"/>
        <end position="267"/>
    </location>
</feature>
<proteinExistence type="predicted"/>